<feature type="domain" description="DUF6896" evidence="1">
    <location>
        <begin position="7"/>
        <end position="130"/>
    </location>
</feature>
<evidence type="ECO:0000313" key="3">
    <source>
        <dbReference type="Proteomes" id="UP000619761"/>
    </source>
</evidence>
<comment type="caution">
    <text evidence="2">The sequence shown here is derived from an EMBL/GenBank/DDBJ whole genome shotgun (WGS) entry which is preliminary data.</text>
</comment>
<dbReference type="Proteomes" id="UP000619761">
    <property type="component" value="Unassembled WGS sequence"/>
</dbReference>
<dbReference type="RefSeq" id="WP_189415164.1">
    <property type="nucleotide sequence ID" value="NZ_BMYZ01000001.1"/>
</dbReference>
<gene>
    <name evidence="2" type="ORF">GCM10011613_01690</name>
</gene>
<protein>
    <recommendedName>
        <fullName evidence="1">DUF6896 domain-containing protein</fullName>
    </recommendedName>
</protein>
<organism evidence="2 3">
    <name type="scientific">Cellvibrio zantedeschiae</name>
    <dbReference type="NCBI Taxonomy" id="1237077"/>
    <lineage>
        <taxon>Bacteria</taxon>
        <taxon>Pseudomonadati</taxon>
        <taxon>Pseudomonadota</taxon>
        <taxon>Gammaproteobacteria</taxon>
        <taxon>Cellvibrionales</taxon>
        <taxon>Cellvibrionaceae</taxon>
        <taxon>Cellvibrio</taxon>
    </lineage>
</organism>
<evidence type="ECO:0000259" key="1">
    <source>
        <dbReference type="Pfam" id="PF21837"/>
    </source>
</evidence>
<name>A0ABQ3ANN5_9GAMM</name>
<dbReference type="InterPro" id="IPR054191">
    <property type="entry name" value="DUF6896"/>
</dbReference>
<dbReference type="Pfam" id="PF21837">
    <property type="entry name" value="DUF6896"/>
    <property type="match status" value="1"/>
</dbReference>
<sequence length="135" mass="14875">MNEKLKLLIESYLSAVNEAIELLDASGIALPKSNMEWAASGISLQGELKGGVKYFKHGYGCAVRLSSGPVDFDFGANGEYNGFDEWRLCGFLQSSKSPTTFKSESELKQEFRHAIENGELIFSGYILYFLSGKNA</sequence>
<proteinExistence type="predicted"/>
<reference evidence="3" key="1">
    <citation type="journal article" date="2019" name="Int. J. Syst. Evol. Microbiol.">
        <title>The Global Catalogue of Microorganisms (GCM) 10K type strain sequencing project: providing services to taxonomists for standard genome sequencing and annotation.</title>
        <authorList>
            <consortium name="The Broad Institute Genomics Platform"/>
            <consortium name="The Broad Institute Genome Sequencing Center for Infectious Disease"/>
            <person name="Wu L."/>
            <person name="Ma J."/>
        </authorList>
    </citation>
    <scope>NUCLEOTIDE SEQUENCE [LARGE SCALE GENOMIC DNA]</scope>
    <source>
        <strain evidence="3">KCTC 32239</strain>
    </source>
</reference>
<keyword evidence="3" id="KW-1185">Reference proteome</keyword>
<dbReference type="EMBL" id="BMYZ01000001">
    <property type="protein sequence ID" value="GGY61901.1"/>
    <property type="molecule type" value="Genomic_DNA"/>
</dbReference>
<accession>A0ABQ3ANN5</accession>
<evidence type="ECO:0000313" key="2">
    <source>
        <dbReference type="EMBL" id="GGY61901.1"/>
    </source>
</evidence>